<dbReference type="Gene3D" id="2.120.10.30">
    <property type="entry name" value="TolB, C-terminal domain"/>
    <property type="match status" value="1"/>
</dbReference>
<dbReference type="AlphaFoldDB" id="A0A931GZD7"/>
<evidence type="ECO:0000256" key="1">
    <source>
        <dbReference type="SAM" id="SignalP"/>
    </source>
</evidence>
<dbReference type="Proteomes" id="UP000628448">
    <property type="component" value="Unassembled WGS sequence"/>
</dbReference>
<keyword evidence="4" id="KW-1185">Reference proteome</keyword>
<keyword evidence="1" id="KW-0732">Signal</keyword>
<evidence type="ECO:0000313" key="3">
    <source>
        <dbReference type="EMBL" id="MBG9378145.1"/>
    </source>
</evidence>
<proteinExistence type="predicted"/>
<dbReference type="PANTHER" id="PTHR19328:SF75">
    <property type="entry name" value="ALDOSE SUGAR DEHYDROGENASE YLII"/>
    <property type="match status" value="1"/>
</dbReference>
<evidence type="ECO:0000259" key="2">
    <source>
        <dbReference type="Pfam" id="PF07995"/>
    </source>
</evidence>
<sequence>MKITFFKKQNLLFCIVMLYSFFLNNLSAQPELTFTSVAAGLELPLNMKSANDSTGRLFIVEQTGKIKILKDGQVQPKPFLDIANLVAVGEYKGLWSVAFPPDFKRTRAFFVYYYDKANNTILARYQVSKTNPDSVILNSRVEVLSLKDTVTTFSHLGEMQFGRDGNLYLTVSDGSFLNRTVRAAQDSTTLFGKMLRINVRNGITAPYYTIPPDNPFAGSTTVKREIFMMGLRNAWRWSFDKQTMNIWIADDGGEQWDEINFVPRNQVGFKNFGWPCYEGSVTFVQQGCADSAGYTFPVFENPPDSNGEQAIIGGFVYRGKNYPMLRGYYICSDYIQNKAWKIRTAAGGTFNIFEQLNIPPAITSYAEDEAGELYATSAEGIIYRVGAALPVAKE</sequence>
<dbReference type="InterPro" id="IPR011041">
    <property type="entry name" value="Quinoprot_gluc/sorb_DH_b-prop"/>
</dbReference>
<organism evidence="3 4">
    <name type="scientific">Panacibacter microcysteis</name>
    <dbReference type="NCBI Taxonomy" id="2793269"/>
    <lineage>
        <taxon>Bacteria</taxon>
        <taxon>Pseudomonadati</taxon>
        <taxon>Bacteroidota</taxon>
        <taxon>Chitinophagia</taxon>
        <taxon>Chitinophagales</taxon>
        <taxon>Chitinophagaceae</taxon>
        <taxon>Panacibacter</taxon>
    </lineage>
</organism>
<name>A0A931GZD7_9BACT</name>
<dbReference type="PANTHER" id="PTHR19328">
    <property type="entry name" value="HEDGEHOG-INTERACTING PROTEIN"/>
    <property type="match status" value="1"/>
</dbReference>
<dbReference type="Pfam" id="PF07995">
    <property type="entry name" value="GSDH"/>
    <property type="match status" value="1"/>
</dbReference>
<gene>
    <name evidence="3" type="ORF">I5907_18045</name>
</gene>
<dbReference type="InterPro" id="IPR012938">
    <property type="entry name" value="Glc/Sorbosone_DH"/>
</dbReference>
<protein>
    <submittedName>
        <fullName evidence="3">PQQ-dependent sugar dehydrogenase</fullName>
    </submittedName>
</protein>
<accession>A0A931GZD7</accession>
<feature type="domain" description="Glucose/Sorbosone dehydrogenase" evidence="2">
    <location>
        <begin position="41"/>
        <end position="348"/>
    </location>
</feature>
<reference evidence="3" key="1">
    <citation type="submission" date="2020-11" db="EMBL/GenBank/DDBJ databases">
        <title>Bacterial whole genome sequence for Panacibacter sp. DH6.</title>
        <authorList>
            <person name="Le V."/>
            <person name="Ko S."/>
            <person name="Ahn C.-Y."/>
            <person name="Oh H.-M."/>
        </authorList>
    </citation>
    <scope>NUCLEOTIDE SEQUENCE</scope>
    <source>
        <strain evidence="3">DH6</strain>
    </source>
</reference>
<feature type="chain" id="PRO_5037667665" evidence="1">
    <location>
        <begin position="29"/>
        <end position="394"/>
    </location>
</feature>
<evidence type="ECO:0000313" key="4">
    <source>
        <dbReference type="Proteomes" id="UP000628448"/>
    </source>
</evidence>
<comment type="caution">
    <text evidence="3">The sequence shown here is derived from an EMBL/GenBank/DDBJ whole genome shotgun (WGS) entry which is preliminary data.</text>
</comment>
<dbReference type="SUPFAM" id="SSF50952">
    <property type="entry name" value="Soluble quinoprotein glucose dehydrogenase"/>
    <property type="match status" value="1"/>
</dbReference>
<feature type="signal peptide" evidence="1">
    <location>
        <begin position="1"/>
        <end position="28"/>
    </location>
</feature>
<dbReference type="RefSeq" id="WP_196992197.1">
    <property type="nucleotide sequence ID" value="NZ_JADWYR010000002.1"/>
</dbReference>
<dbReference type="InterPro" id="IPR011042">
    <property type="entry name" value="6-blade_b-propeller_TolB-like"/>
</dbReference>
<dbReference type="EMBL" id="JADWYR010000002">
    <property type="protein sequence ID" value="MBG9378145.1"/>
    <property type="molecule type" value="Genomic_DNA"/>
</dbReference>